<dbReference type="HOGENOM" id="CLU_070028_0_1_10"/>
<dbReference type="PATRIC" id="fig|880071.3.peg.1042"/>
<dbReference type="AlphaFoldDB" id="I4AHS2"/>
<protein>
    <recommendedName>
        <fullName evidence="4 8">Probable 2-phosphosulfolactate phosphatase</fullName>
        <ecNumber evidence="3 8">3.1.3.71</ecNumber>
    </recommendedName>
</protein>
<dbReference type="GO" id="GO:0050545">
    <property type="term" value="F:sulfopyruvate decarboxylase activity"/>
    <property type="evidence" value="ECO:0007669"/>
    <property type="project" value="TreeGrafter"/>
</dbReference>
<evidence type="ECO:0000313" key="10">
    <source>
        <dbReference type="Proteomes" id="UP000006054"/>
    </source>
</evidence>
<evidence type="ECO:0000256" key="8">
    <source>
        <dbReference type="HAMAP-Rule" id="MF_00490"/>
    </source>
</evidence>
<gene>
    <name evidence="8" type="primary">comB</name>
    <name evidence="9" type="ordered locus">Fleli_1069</name>
</gene>
<dbReference type="InterPro" id="IPR036702">
    <property type="entry name" value="ComB-like_sf"/>
</dbReference>
<dbReference type="FunFam" id="3.90.1560.10:FF:000001">
    <property type="entry name" value="Probable 2-phosphosulfolactate phosphatase"/>
    <property type="match status" value="1"/>
</dbReference>
<dbReference type="RefSeq" id="WP_014796965.1">
    <property type="nucleotide sequence ID" value="NC_018018.1"/>
</dbReference>
<dbReference type="OrthoDB" id="4913at2"/>
<dbReference type="Gene3D" id="3.90.1560.10">
    <property type="entry name" value="ComB-like"/>
    <property type="match status" value="1"/>
</dbReference>
<evidence type="ECO:0000313" key="9">
    <source>
        <dbReference type="EMBL" id="AFM03507.1"/>
    </source>
</evidence>
<dbReference type="STRING" id="880071.Fleli_1069"/>
<evidence type="ECO:0000256" key="4">
    <source>
        <dbReference type="ARBA" id="ARBA00021948"/>
    </source>
</evidence>
<keyword evidence="5 8" id="KW-0378">Hydrolase</keyword>
<organism evidence="9 10">
    <name type="scientific">Bernardetia litoralis (strain ATCC 23117 / DSM 6794 / NBRC 15988 / NCIMB 1366 / Fx l1 / Sio-4)</name>
    <name type="common">Flexibacter litoralis</name>
    <dbReference type="NCBI Taxonomy" id="880071"/>
    <lineage>
        <taxon>Bacteria</taxon>
        <taxon>Pseudomonadati</taxon>
        <taxon>Bacteroidota</taxon>
        <taxon>Cytophagia</taxon>
        <taxon>Cytophagales</taxon>
        <taxon>Bernardetiaceae</taxon>
        <taxon>Bernardetia</taxon>
    </lineage>
</organism>
<dbReference type="GO" id="GO:0050532">
    <property type="term" value="F:2-phosphosulfolactate phosphatase activity"/>
    <property type="evidence" value="ECO:0007669"/>
    <property type="project" value="UniProtKB-UniRule"/>
</dbReference>
<evidence type="ECO:0000256" key="6">
    <source>
        <dbReference type="ARBA" id="ARBA00022842"/>
    </source>
</evidence>
<name>I4AHS2_BERLS</name>
<proteinExistence type="inferred from homology"/>
<dbReference type="GO" id="GO:0000287">
    <property type="term" value="F:magnesium ion binding"/>
    <property type="evidence" value="ECO:0007669"/>
    <property type="project" value="UniProtKB-UniRule"/>
</dbReference>
<dbReference type="PANTHER" id="PTHR37311">
    <property type="entry name" value="2-PHOSPHOSULFOLACTATE PHOSPHATASE-RELATED"/>
    <property type="match status" value="1"/>
</dbReference>
<accession>I4AHS2</accession>
<dbReference type="EC" id="3.1.3.71" evidence="3 8"/>
<keyword evidence="6 8" id="KW-0460">Magnesium</keyword>
<keyword evidence="10" id="KW-1185">Reference proteome</keyword>
<evidence type="ECO:0000256" key="7">
    <source>
        <dbReference type="ARBA" id="ARBA00033711"/>
    </source>
</evidence>
<evidence type="ECO:0000256" key="1">
    <source>
        <dbReference type="ARBA" id="ARBA00001946"/>
    </source>
</evidence>
<dbReference type="Pfam" id="PF04029">
    <property type="entry name" value="2-ph_phosp"/>
    <property type="match status" value="1"/>
</dbReference>
<comment type="similarity">
    <text evidence="2 8">Belongs to the ComB family.</text>
</comment>
<dbReference type="Proteomes" id="UP000006054">
    <property type="component" value="Chromosome"/>
</dbReference>
<evidence type="ECO:0000256" key="2">
    <source>
        <dbReference type="ARBA" id="ARBA00009997"/>
    </source>
</evidence>
<dbReference type="InterPro" id="IPR005238">
    <property type="entry name" value="ComB-like"/>
</dbReference>
<dbReference type="PANTHER" id="PTHR37311:SF1">
    <property type="entry name" value="2-PHOSPHOSULFOLACTATE PHOSPHATASE-RELATED"/>
    <property type="match status" value="1"/>
</dbReference>
<comment type="cofactor">
    <cofactor evidence="1 8">
        <name>Mg(2+)</name>
        <dbReference type="ChEBI" id="CHEBI:18420"/>
    </cofactor>
</comment>
<reference evidence="10" key="1">
    <citation type="submission" date="2012-06" db="EMBL/GenBank/DDBJ databases">
        <title>The complete genome of Flexibacter litoralis DSM 6794.</title>
        <authorList>
            <person name="Lucas S."/>
            <person name="Copeland A."/>
            <person name="Lapidus A."/>
            <person name="Glavina del Rio T."/>
            <person name="Dalin E."/>
            <person name="Tice H."/>
            <person name="Bruce D."/>
            <person name="Goodwin L."/>
            <person name="Pitluck S."/>
            <person name="Peters L."/>
            <person name="Ovchinnikova G."/>
            <person name="Lu M."/>
            <person name="Kyrpides N."/>
            <person name="Mavromatis K."/>
            <person name="Ivanova N."/>
            <person name="Brettin T."/>
            <person name="Detter J.C."/>
            <person name="Han C."/>
            <person name="Larimer F."/>
            <person name="Land M."/>
            <person name="Hauser L."/>
            <person name="Markowitz V."/>
            <person name="Cheng J.-F."/>
            <person name="Hugenholtz P."/>
            <person name="Woyke T."/>
            <person name="Wu D."/>
            <person name="Spring S."/>
            <person name="Lang E."/>
            <person name="Kopitz M."/>
            <person name="Brambilla E."/>
            <person name="Klenk H.-P."/>
            <person name="Eisen J.A."/>
        </authorList>
    </citation>
    <scope>NUCLEOTIDE SEQUENCE [LARGE SCALE GENOMIC DNA]</scope>
    <source>
        <strain evidence="10">ATCC 23117 / DSM 6794 / NBRC 15988 / NCIMB 1366 / Sio-4</strain>
    </source>
</reference>
<dbReference type="KEGG" id="fli:Fleli_1069"/>
<comment type="catalytic activity">
    <reaction evidence="7 8">
        <text>(2R)-O-phospho-3-sulfolactate + H2O = (2R)-3-sulfolactate + phosphate</text>
        <dbReference type="Rhea" id="RHEA:23416"/>
        <dbReference type="ChEBI" id="CHEBI:15377"/>
        <dbReference type="ChEBI" id="CHEBI:15597"/>
        <dbReference type="ChEBI" id="CHEBI:43474"/>
        <dbReference type="ChEBI" id="CHEBI:58738"/>
        <dbReference type="EC" id="3.1.3.71"/>
    </reaction>
</comment>
<dbReference type="eggNOG" id="COG2045">
    <property type="taxonomic scope" value="Bacteria"/>
</dbReference>
<evidence type="ECO:0000256" key="5">
    <source>
        <dbReference type="ARBA" id="ARBA00022801"/>
    </source>
</evidence>
<evidence type="ECO:0000256" key="3">
    <source>
        <dbReference type="ARBA" id="ARBA00012953"/>
    </source>
</evidence>
<dbReference type="HAMAP" id="MF_00490">
    <property type="entry name" value="ComB"/>
    <property type="match status" value="1"/>
</dbReference>
<sequence length="240" mass="26703">MNKIQKPTLEICFTPDAVSFIDLTGKIAVVVDIFRATSTMVAGLASGVTHVIPVVDMADALHYKSQDYVTAGERNGEKIEGFDIGNSPFEHMAQEFKKIVMTTTNGTQAIETVKNDAEQVIIGSFLNLRAVTNYLKAQNKDVVIVCAGWKGRFNAEDSLFAGALALKLRSDFWWKGDETLFASHSYSSVKNNLSKMLKQSSHYKRLEKNGVSDDMEFCLQIDKFKNVPVLNENILENLPK</sequence>
<dbReference type="EMBL" id="CP003345">
    <property type="protein sequence ID" value="AFM03507.1"/>
    <property type="molecule type" value="Genomic_DNA"/>
</dbReference>
<dbReference type="SUPFAM" id="SSF142823">
    <property type="entry name" value="ComB-like"/>
    <property type="match status" value="1"/>
</dbReference>